<keyword evidence="1" id="KW-0695">RNA-directed DNA polymerase</keyword>
<sequence length="103" mass="11952">MALDELKELKVKLQELLDRGFILSKVSPWGAPVFLVKNKDRTFRLSIDCRKLNKVTIKNKYPLPKIDDLFDQIKGANHYEFLVMSYGLISALATFMDLMNKIF</sequence>
<keyword evidence="1" id="KW-0548">Nucleotidyltransferase</keyword>
<evidence type="ECO:0000313" key="2">
    <source>
        <dbReference type="Proteomes" id="UP000325315"/>
    </source>
</evidence>
<dbReference type="AlphaFoldDB" id="A0A5B6VNY2"/>
<reference evidence="2" key="1">
    <citation type="journal article" date="2019" name="Plant Biotechnol. J.">
        <title>Genome sequencing of the Australian wild diploid species Gossypium australe highlights disease resistance and delayed gland morphogenesis.</title>
        <authorList>
            <person name="Cai Y."/>
            <person name="Cai X."/>
            <person name="Wang Q."/>
            <person name="Wang P."/>
            <person name="Zhang Y."/>
            <person name="Cai C."/>
            <person name="Xu Y."/>
            <person name="Wang K."/>
            <person name="Zhou Z."/>
            <person name="Wang C."/>
            <person name="Geng S."/>
            <person name="Li B."/>
            <person name="Dong Q."/>
            <person name="Hou Y."/>
            <person name="Wang H."/>
            <person name="Ai P."/>
            <person name="Liu Z."/>
            <person name="Yi F."/>
            <person name="Sun M."/>
            <person name="An G."/>
            <person name="Cheng J."/>
            <person name="Zhang Y."/>
            <person name="Shi Q."/>
            <person name="Xie Y."/>
            <person name="Shi X."/>
            <person name="Chang Y."/>
            <person name="Huang F."/>
            <person name="Chen Y."/>
            <person name="Hong S."/>
            <person name="Mi L."/>
            <person name="Sun Q."/>
            <person name="Zhang L."/>
            <person name="Zhou B."/>
            <person name="Peng R."/>
            <person name="Zhang X."/>
            <person name="Liu F."/>
        </authorList>
    </citation>
    <scope>NUCLEOTIDE SEQUENCE [LARGE SCALE GENOMIC DNA]</scope>
    <source>
        <strain evidence="2">cv. PA1801</strain>
    </source>
</reference>
<dbReference type="InterPro" id="IPR053134">
    <property type="entry name" value="RNA-dir_DNA_polymerase"/>
</dbReference>
<gene>
    <name evidence="1" type="ORF">EPI10_016514</name>
</gene>
<evidence type="ECO:0000313" key="1">
    <source>
        <dbReference type="EMBL" id="KAA3470836.1"/>
    </source>
</evidence>
<dbReference type="Proteomes" id="UP000325315">
    <property type="component" value="Unassembled WGS sequence"/>
</dbReference>
<dbReference type="OrthoDB" id="1702664at2759"/>
<dbReference type="EMBL" id="SMMG02000006">
    <property type="protein sequence ID" value="KAA3470836.1"/>
    <property type="molecule type" value="Genomic_DNA"/>
</dbReference>
<accession>A0A5B6VNY2</accession>
<dbReference type="InterPro" id="IPR043502">
    <property type="entry name" value="DNA/RNA_pol_sf"/>
</dbReference>
<comment type="caution">
    <text evidence="1">The sequence shown here is derived from an EMBL/GenBank/DDBJ whole genome shotgun (WGS) entry which is preliminary data.</text>
</comment>
<dbReference type="Gene3D" id="3.10.10.10">
    <property type="entry name" value="HIV Type 1 Reverse Transcriptase, subunit A, domain 1"/>
    <property type="match status" value="1"/>
</dbReference>
<name>A0A5B6VNY2_9ROSI</name>
<organism evidence="1 2">
    <name type="scientific">Gossypium australe</name>
    <dbReference type="NCBI Taxonomy" id="47621"/>
    <lineage>
        <taxon>Eukaryota</taxon>
        <taxon>Viridiplantae</taxon>
        <taxon>Streptophyta</taxon>
        <taxon>Embryophyta</taxon>
        <taxon>Tracheophyta</taxon>
        <taxon>Spermatophyta</taxon>
        <taxon>Magnoliopsida</taxon>
        <taxon>eudicotyledons</taxon>
        <taxon>Gunneridae</taxon>
        <taxon>Pentapetalae</taxon>
        <taxon>rosids</taxon>
        <taxon>malvids</taxon>
        <taxon>Malvales</taxon>
        <taxon>Malvaceae</taxon>
        <taxon>Malvoideae</taxon>
        <taxon>Gossypium</taxon>
    </lineage>
</organism>
<dbReference type="PANTHER" id="PTHR24559">
    <property type="entry name" value="TRANSPOSON TY3-I GAG-POL POLYPROTEIN"/>
    <property type="match status" value="1"/>
</dbReference>
<protein>
    <submittedName>
        <fullName evidence="1">RNA-directed DNA polymerase-like protein</fullName>
    </submittedName>
</protein>
<dbReference type="GO" id="GO:0003964">
    <property type="term" value="F:RNA-directed DNA polymerase activity"/>
    <property type="evidence" value="ECO:0007669"/>
    <property type="project" value="UniProtKB-KW"/>
</dbReference>
<proteinExistence type="predicted"/>
<keyword evidence="2" id="KW-1185">Reference proteome</keyword>
<dbReference type="SUPFAM" id="SSF56672">
    <property type="entry name" value="DNA/RNA polymerases"/>
    <property type="match status" value="1"/>
</dbReference>
<dbReference type="PANTHER" id="PTHR24559:SF444">
    <property type="entry name" value="REVERSE TRANSCRIPTASE DOMAIN-CONTAINING PROTEIN"/>
    <property type="match status" value="1"/>
</dbReference>
<keyword evidence="1" id="KW-0808">Transferase</keyword>